<accession>A0A0F9B8H1</accession>
<reference evidence="2" key="1">
    <citation type="journal article" date="2015" name="Nature">
        <title>Complex archaea that bridge the gap between prokaryotes and eukaryotes.</title>
        <authorList>
            <person name="Spang A."/>
            <person name="Saw J.H."/>
            <person name="Jorgensen S.L."/>
            <person name="Zaremba-Niedzwiedzka K."/>
            <person name="Martijn J."/>
            <person name="Lind A.E."/>
            <person name="van Eijk R."/>
            <person name="Schleper C."/>
            <person name="Guy L."/>
            <person name="Ettema T.J."/>
        </authorList>
    </citation>
    <scope>NUCLEOTIDE SEQUENCE</scope>
</reference>
<name>A0A0F9B8H1_9ZZZZ</name>
<evidence type="ECO:0000256" key="1">
    <source>
        <dbReference type="SAM" id="MobiDB-lite"/>
    </source>
</evidence>
<proteinExistence type="predicted"/>
<gene>
    <name evidence="2" type="ORF">LCGC14_2477860</name>
</gene>
<organism evidence="2">
    <name type="scientific">marine sediment metagenome</name>
    <dbReference type="NCBI Taxonomy" id="412755"/>
    <lineage>
        <taxon>unclassified sequences</taxon>
        <taxon>metagenomes</taxon>
        <taxon>ecological metagenomes</taxon>
    </lineage>
</organism>
<feature type="region of interest" description="Disordered" evidence="1">
    <location>
        <begin position="255"/>
        <end position="276"/>
    </location>
</feature>
<dbReference type="EMBL" id="LAZR01038957">
    <property type="protein sequence ID" value="KKL18204.1"/>
    <property type="molecule type" value="Genomic_DNA"/>
</dbReference>
<feature type="region of interest" description="Disordered" evidence="1">
    <location>
        <begin position="1"/>
        <end position="28"/>
    </location>
</feature>
<sequence>MAEQGQEPGGSKPNPSDGDKTPTEQKIVIGEGEDAQEYTAEQVAELVQNQATATQKSQESAALLQAAEKYGIDPKVYVEQAEGSFARMAELIQDGVIDEQGQVIKVVEPKIPKPGVPPIETRPSETNALEIVARALKALEGRVDTMADDQTSMIRMDIDKELRKKYQEFDGDDVSRLFGQAKVDSDQGKQISIWERAKELSKRKLGSVAELRKVHAKEFKIDLEKWDERNALKEQGAKGGVAPFLVGKKVVFNPKGKDEISPAQADQARQEYEAGG</sequence>
<comment type="caution">
    <text evidence="2">The sequence shown here is derived from an EMBL/GenBank/DDBJ whole genome shotgun (WGS) entry which is preliminary data.</text>
</comment>
<dbReference type="AlphaFoldDB" id="A0A0F9B8H1"/>
<evidence type="ECO:0000313" key="2">
    <source>
        <dbReference type="EMBL" id="KKL18204.1"/>
    </source>
</evidence>
<protein>
    <submittedName>
        <fullName evidence="2">Uncharacterized protein</fullName>
    </submittedName>
</protein>